<evidence type="ECO:0000256" key="11">
    <source>
        <dbReference type="SAM" id="MobiDB-lite"/>
    </source>
</evidence>
<evidence type="ECO:0000256" key="3">
    <source>
        <dbReference type="ARBA" id="ARBA00009223"/>
    </source>
</evidence>
<dbReference type="AlphaFoldDB" id="A0A1L7X5R8"/>
<dbReference type="GO" id="GO:0019843">
    <property type="term" value="F:rRNA binding"/>
    <property type="evidence" value="ECO:0007669"/>
    <property type="project" value="TreeGrafter"/>
</dbReference>
<evidence type="ECO:0000256" key="7">
    <source>
        <dbReference type="ARBA" id="ARBA00022552"/>
    </source>
</evidence>
<keyword evidence="6 10" id="KW-0690">Ribosome biogenesis</keyword>
<dbReference type="InterPro" id="IPR010678">
    <property type="entry name" value="UTP25"/>
</dbReference>
<dbReference type="EMBL" id="FJOG01000016">
    <property type="protein sequence ID" value="CZR60363.1"/>
    <property type="molecule type" value="Genomic_DNA"/>
</dbReference>
<proteinExistence type="inferred from homology"/>
<feature type="compositionally biased region" description="Gly residues" evidence="11">
    <location>
        <begin position="1"/>
        <end position="39"/>
    </location>
</feature>
<evidence type="ECO:0000313" key="15">
    <source>
        <dbReference type="Proteomes" id="UP000184330"/>
    </source>
</evidence>
<evidence type="ECO:0000256" key="9">
    <source>
        <dbReference type="ARBA" id="ARBA00023274"/>
    </source>
</evidence>
<keyword evidence="7 10" id="KW-0698">rRNA processing</keyword>
<keyword evidence="9 10" id="KW-0687">Ribonucleoprotein</keyword>
<dbReference type="PANTHER" id="PTHR12933:SF0">
    <property type="entry name" value="U3 SMALL NUCLEOLAR RNA-ASSOCIATED PROTEIN 25 HOMOLOG"/>
    <property type="match status" value="1"/>
</dbReference>
<dbReference type="OrthoDB" id="10264378at2759"/>
<accession>A0A1L7X5R8</accession>
<evidence type="ECO:0000256" key="8">
    <source>
        <dbReference type="ARBA" id="ARBA00023242"/>
    </source>
</evidence>
<evidence type="ECO:0000256" key="1">
    <source>
        <dbReference type="ARBA" id="ARBA00002883"/>
    </source>
</evidence>
<gene>
    <name evidence="14" type="ORF">PAC_10259</name>
</gene>
<feature type="region of interest" description="Disordered" evidence="11">
    <location>
        <begin position="1"/>
        <end position="158"/>
    </location>
</feature>
<comment type="function">
    <text evidence="1 10">DEAD-box RNA helicase-like protein required for pre-18S rRNA processing, specifically at sites A0, A1, and A2.</text>
</comment>
<name>A0A1L7X5R8_9HELO</name>
<evidence type="ECO:0000256" key="4">
    <source>
        <dbReference type="ARBA" id="ARBA00011192"/>
    </source>
</evidence>
<evidence type="ECO:0000259" key="12">
    <source>
        <dbReference type="Pfam" id="PF06862"/>
    </source>
</evidence>
<dbReference type="Gene3D" id="3.40.50.300">
    <property type="entry name" value="P-loop containing nucleotide triphosphate hydrolases"/>
    <property type="match status" value="1"/>
</dbReference>
<keyword evidence="8 10" id="KW-0539">Nucleus</keyword>
<feature type="domain" description="UTP25 C-terminal" evidence="12">
    <location>
        <begin position="534"/>
        <end position="727"/>
    </location>
</feature>
<comment type="subcellular location">
    <subcellularLocation>
        <location evidence="2 10">Nucleus</location>
        <location evidence="2 10">Nucleolus</location>
    </subcellularLocation>
</comment>
<evidence type="ECO:0000256" key="5">
    <source>
        <dbReference type="ARBA" id="ARBA00015422"/>
    </source>
</evidence>
<dbReference type="FunFam" id="3.40.50.300:FF:002356">
    <property type="entry name" value="U3 small nucleolar RNA-associated protein 25"/>
    <property type="match status" value="1"/>
</dbReference>
<dbReference type="InterPro" id="IPR027417">
    <property type="entry name" value="P-loop_NTPase"/>
</dbReference>
<dbReference type="InterPro" id="IPR053939">
    <property type="entry name" value="UTP25_C"/>
</dbReference>
<evidence type="ECO:0000256" key="2">
    <source>
        <dbReference type="ARBA" id="ARBA00004604"/>
    </source>
</evidence>
<evidence type="ECO:0000256" key="10">
    <source>
        <dbReference type="RuleBase" id="RU365070"/>
    </source>
</evidence>
<dbReference type="Pfam" id="PF06862">
    <property type="entry name" value="Utp25_C"/>
    <property type="match status" value="1"/>
</dbReference>
<dbReference type="Proteomes" id="UP000184330">
    <property type="component" value="Unassembled WGS sequence"/>
</dbReference>
<evidence type="ECO:0000313" key="14">
    <source>
        <dbReference type="EMBL" id="CZR60363.1"/>
    </source>
</evidence>
<feature type="compositionally biased region" description="Acidic residues" evidence="11">
    <location>
        <begin position="131"/>
        <end position="158"/>
    </location>
</feature>
<feature type="compositionally biased region" description="Acidic residues" evidence="11">
    <location>
        <begin position="58"/>
        <end position="89"/>
    </location>
</feature>
<keyword evidence="15" id="KW-1185">Reference proteome</keyword>
<protein>
    <recommendedName>
        <fullName evidence="5 10">U3 small nucleolar RNA-associated protein 25</fullName>
        <shortName evidence="10">U3 snoRNA-associated protein 25</shortName>
    </recommendedName>
</protein>
<dbReference type="GO" id="GO:0032040">
    <property type="term" value="C:small-subunit processome"/>
    <property type="evidence" value="ECO:0007669"/>
    <property type="project" value="TreeGrafter"/>
</dbReference>
<comment type="similarity">
    <text evidence="3 10">Belongs to the UTP25 family.</text>
</comment>
<dbReference type="PANTHER" id="PTHR12933">
    <property type="entry name" value="ORF PROTEIN-RELATED"/>
    <property type="match status" value="1"/>
</dbReference>
<comment type="subunit">
    <text evidence="4 10">Component of the ribosomal small subunit (SSU) processome composed of at least 40 protein subunits and snoRNA U3.</text>
</comment>
<organism evidence="14 15">
    <name type="scientific">Phialocephala subalpina</name>
    <dbReference type="NCBI Taxonomy" id="576137"/>
    <lineage>
        <taxon>Eukaryota</taxon>
        <taxon>Fungi</taxon>
        <taxon>Dikarya</taxon>
        <taxon>Ascomycota</taxon>
        <taxon>Pezizomycotina</taxon>
        <taxon>Leotiomycetes</taxon>
        <taxon>Helotiales</taxon>
        <taxon>Mollisiaceae</taxon>
        <taxon>Phialocephala</taxon>
        <taxon>Phialocephala fortinii species complex</taxon>
    </lineage>
</organism>
<sequence>MAFHGGRGGARVRGSGSGGFRGRGGRGGGSSRGRGGFRGGRGKPIFDSARIAQQKEEEASDSESQEESLDEEQQSDLEEESSADEDEEPLPAIRPYAALMQSLSSDAAPQSKRRKLDHASDTATSKRENLTEQDDQGSVAEDADQVEEPEEGPETATDDLLEDVEEDVEDSSDPFEAHFADPDDNVLAQRLKAIQQNQWISHKLQVPKVGKAVLSLPHKDSTKHVSMEEISGPGQLKLKQKLATAMLKHISSFDELERQVSPIMFNYQDMLFCERKTTNSESLRRLACLHAVNHVFKTRDRVIKNNSRLAKEESDDLELRDQGFTRPKVLMILPTRESCVRMVSMITTLCEPDQQENRKRFDDSYVEKEEKFSADKSADFRELFGGNDDDMFRLGLKFTRKTIKYFSQFYNSDIVFASPLGLRMALEGRDDKKGDSDFLSSIEVVIVDQADALLMQNWEHMEYIFEHLNLQPKEAHGCDFSRVRSWYLDNDAKYFRQTIALAAFNTPEINTLFFNQSKNWAGKVKINATYLGTIQELDLKVKQTFSRLDFASIAEDPDARFTYFMTAIIPSLTRRAKDTAGTLLFIPSYLDFIRVRNYFSTSAATSSLSFGSISEYTSVPDVARARSHFSSGRHSVLLYTERAHHFRRYQLRGVRKVIMYGLPDNPVFYKEIVGGYLGRSIQEGKLEPGEGSVRILFSKWDILKLERIAGTERVGKMIREKGDTFDFV</sequence>
<dbReference type="InterPro" id="IPR053940">
    <property type="entry name" value="UTP25_NTPase-like"/>
</dbReference>
<evidence type="ECO:0000259" key="13">
    <source>
        <dbReference type="Pfam" id="PF22916"/>
    </source>
</evidence>
<dbReference type="GO" id="GO:0034511">
    <property type="term" value="F:U3 snoRNA binding"/>
    <property type="evidence" value="ECO:0007669"/>
    <property type="project" value="InterPro"/>
</dbReference>
<feature type="domain" description="UTP25 NTP hydrolase-like" evidence="13">
    <location>
        <begin position="267"/>
        <end position="524"/>
    </location>
</feature>
<dbReference type="Pfam" id="PF22916">
    <property type="entry name" value="UTP25_NTPase-like"/>
    <property type="match status" value="1"/>
</dbReference>
<reference evidence="14 15" key="1">
    <citation type="submission" date="2016-03" db="EMBL/GenBank/DDBJ databases">
        <authorList>
            <person name="Ploux O."/>
        </authorList>
    </citation>
    <scope>NUCLEOTIDE SEQUENCE [LARGE SCALE GENOMIC DNA]</scope>
    <source>
        <strain evidence="14 15">UAMH 11012</strain>
    </source>
</reference>
<feature type="compositionally biased region" description="Basic and acidic residues" evidence="11">
    <location>
        <begin position="117"/>
        <end position="130"/>
    </location>
</feature>
<evidence type="ECO:0000256" key="6">
    <source>
        <dbReference type="ARBA" id="ARBA00022517"/>
    </source>
</evidence>
<dbReference type="STRING" id="576137.A0A1L7X5R8"/>
<dbReference type="GO" id="GO:0000462">
    <property type="term" value="P:maturation of SSU-rRNA from tricistronic rRNA transcript (SSU-rRNA, 5.8S rRNA, LSU-rRNA)"/>
    <property type="evidence" value="ECO:0007669"/>
    <property type="project" value="TreeGrafter"/>
</dbReference>